<dbReference type="Pfam" id="PF07510">
    <property type="entry name" value="GmrSD_C"/>
    <property type="match status" value="1"/>
</dbReference>
<dbReference type="InterPro" id="IPR043708">
    <property type="entry name" value="DUF5648"/>
</dbReference>
<evidence type="ECO:0000313" key="5">
    <source>
        <dbReference type="Proteomes" id="UP000233727"/>
    </source>
</evidence>
<dbReference type="InterPro" id="IPR008613">
    <property type="entry name" value="Excalibur_Ca-bd_domain"/>
</dbReference>
<dbReference type="EMBL" id="PCGY01000006">
    <property type="protein sequence ID" value="PKU93070.1"/>
    <property type="molecule type" value="Genomic_DNA"/>
</dbReference>
<dbReference type="PANTHER" id="PTHR24094:SF15">
    <property type="entry name" value="AMP-DEPENDENT SYNTHETASE_LIGASE DOMAIN-CONTAINING PROTEIN-RELATED"/>
    <property type="match status" value="1"/>
</dbReference>
<dbReference type="STRING" id="33905.BTHE_1458"/>
<dbReference type="InterPro" id="IPR011089">
    <property type="entry name" value="GmrSD_C"/>
</dbReference>
<dbReference type="Proteomes" id="UP000233727">
    <property type="component" value="Unassembled WGS sequence"/>
</dbReference>
<keyword evidence="2" id="KW-0812">Transmembrane</keyword>
<organism evidence="4 5">
    <name type="scientific">Bifidobacterium thermophilum</name>
    <dbReference type="NCBI Taxonomy" id="33905"/>
    <lineage>
        <taxon>Bacteria</taxon>
        <taxon>Bacillati</taxon>
        <taxon>Actinomycetota</taxon>
        <taxon>Actinomycetes</taxon>
        <taxon>Bifidobacteriales</taxon>
        <taxon>Bifidobacteriaceae</taxon>
        <taxon>Bifidobacterium</taxon>
    </lineage>
</organism>
<dbReference type="AlphaFoldDB" id="A0A2N3QN33"/>
<evidence type="ECO:0000256" key="2">
    <source>
        <dbReference type="SAM" id="Phobius"/>
    </source>
</evidence>
<keyword evidence="2" id="KW-0472">Membrane</keyword>
<feature type="transmembrane region" description="Helical" evidence="2">
    <location>
        <begin position="20"/>
        <end position="39"/>
    </location>
</feature>
<evidence type="ECO:0000256" key="1">
    <source>
        <dbReference type="SAM" id="MobiDB-lite"/>
    </source>
</evidence>
<keyword evidence="2" id="KW-1133">Transmembrane helix</keyword>
<accession>A0A2N3QN33</accession>
<evidence type="ECO:0000259" key="3">
    <source>
        <dbReference type="SMART" id="SM00894"/>
    </source>
</evidence>
<reference evidence="4 5" key="1">
    <citation type="submission" date="2017-10" db="EMBL/GenBank/DDBJ databases">
        <title>Bifidobacterium genomics.</title>
        <authorList>
            <person name="Lugli G.A."/>
            <person name="Milani C."/>
            <person name="Mancabelli L."/>
        </authorList>
    </citation>
    <scope>NUCLEOTIDE SEQUENCE [LARGE SCALE GENOMIC DNA]</scope>
    <source>
        <strain evidence="4 5">1542B</strain>
    </source>
</reference>
<protein>
    <submittedName>
        <fullName evidence="4">Excalibur domain containing protein</fullName>
    </submittedName>
</protein>
<gene>
    <name evidence="4" type="ORF">CQR47_0380</name>
</gene>
<dbReference type="SMART" id="SM00894">
    <property type="entry name" value="Excalibur"/>
    <property type="match status" value="1"/>
</dbReference>
<proteinExistence type="predicted"/>
<feature type="compositionally biased region" description="Basic and acidic residues" evidence="1">
    <location>
        <begin position="443"/>
        <end position="465"/>
    </location>
</feature>
<dbReference type="Pfam" id="PF05901">
    <property type="entry name" value="Excalibur"/>
    <property type="match status" value="1"/>
</dbReference>
<name>A0A2N3QN33_9BIFI</name>
<feature type="region of interest" description="Disordered" evidence="1">
    <location>
        <begin position="386"/>
        <end position="465"/>
    </location>
</feature>
<sequence>MNDSVRAEHARKHPGGRTTVIAILATIGITVSLSAATLGTHTAAAAEQQPLATDVLQQLPVSKRASKSGYQRTQFGPAWADMNHNGCDTRNDILKRDLTNITYRSNTHNCVVASGHLNDPYTGKHIDFVRGNTTSTAVQIDHVVALSDSWQTGAQNLSFVEREDFANDPYNLLAVDGPANQEKSDGDASQWLPSNTGYRCSYVARQIGVKQKYSLWVTQSEKSAMENVLSSCPAQQIPADSHDITPSNNSQPMYRLYNKYTGEHFYTASVKERDTLRSVGWIYEGTGWQAPVSTGAPVYRLYNKYVAGGDHHYTTNISERDDLVELGWIYEGVGWYSAGSVPVYRQYNPYARTGTHNYTTSKTENDALVGQGWHAEGIGWQAVGAGHTVAPQPSKPANPKPSQPSQPSTPAQPAQPSRPSAPSAPVHYKNCTEVGKAGKAPLHRGDPGYEPRLDRDNDGVACETK</sequence>
<feature type="compositionally biased region" description="Pro residues" evidence="1">
    <location>
        <begin position="393"/>
        <end position="404"/>
    </location>
</feature>
<comment type="caution">
    <text evidence="4">The sequence shown here is derived from an EMBL/GenBank/DDBJ whole genome shotgun (WGS) entry which is preliminary data.</text>
</comment>
<feature type="compositionally biased region" description="Low complexity" evidence="1">
    <location>
        <begin position="405"/>
        <end position="425"/>
    </location>
</feature>
<dbReference type="Pfam" id="PF18885">
    <property type="entry name" value="DUF5648"/>
    <property type="match status" value="1"/>
</dbReference>
<dbReference type="PANTHER" id="PTHR24094">
    <property type="entry name" value="SECRETED PROTEIN"/>
    <property type="match status" value="1"/>
</dbReference>
<evidence type="ECO:0000313" key="4">
    <source>
        <dbReference type="EMBL" id="PKU93070.1"/>
    </source>
</evidence>
<feature type="domain" description="Excalibur calcium-binding" evidence="3">
    <location>
        <begin position="427"/>
        <end position="463"/>
    </location>
</feature>